<reference evidence="1 2" key="1">
    <citation type="journal article" date="2018" name="Nat. Ecol. Evol.">
        <title>Shark genomes provide insights into elasmobranch evolution and the origin of vertebrates.</title>
        <authorList>
            <person name="Hara Y"/>
            <person name="Yamaguchi K"/>
            <person name="Onimaru K"/>
            <person name="Kadota M"/>
            <person name="Koyanagi M"/>
            <person name="Keeley SD"/>
            <person name="Tatsumi K"/>
            <person name="Tanaka K"/>
            <person name="Motone F"/>
            <person name="Kageyama Y"/>
            <person name="Nozu R"/>
            <person name="Adachi N"/>
            <person name="Nishimura O"/>
            <person name="Nakagawa R"/>
            <person name="Tanegashima C"/>
            <person name="Kiyatake I"/>
            <person name="Matsumoto R"/>
            <person name="Murakumo K"/>
            <person name="Nishida K"/>
            <person name="Terakita A"/>
            <person name="Kuratani S"/>
            <person name="Sato K"/>
            <person name="Hyodo S Kuraku.S."/>
        </authorList>
    </citation>
    <scope>NUCLEOTIDE SEQUENCE [LARGE SCALE GENOMIC DNA]</scope>
</reference>
<dbReference type="Proteomes" id="UP000287033">
    <property type="component" value="Unassembled WGS sequence"/>
</dbReference>
<name>A0A401T142_CHIPU</name>
<proteinExistence type="predicted"/>
<protein>
    <submittedName>
        <fullName evidence="1">Uncharacterized protein</fullName>
    </submittedName>
</protein>
<comment type="caution">
    <text evidence="1">The sequence shown here is derived from an EMBL/GenBank/DDBJ whole genome shotgun (WGS) entry which is preliminary data.</text>
</comment>
<sequence>MKDSLDLLSPGQPSMFGLVKRHSSGTLQLPPLSWRQSTLYEGYKQLKEDQGLRLIVPAQDEALSAAAQNNSPR</sequence>
<keyword evidence="2" id="KW-1185">Reference proteome</keyword>
<dbReference type="EMBL" id="BEZZ01000817">
    <property type="protein sequence ID" value="GCC36350.1"/>
    <property type="molecule type" value="Genomic_DNA"/>
</dbReference>
<dbReference type="AlphaFoldDB" id="A0A401T142"/>
<organism evidence="1 2">
    <name type="scientific">Chiloscyllium punctatum</name>
    <name type="common">Brownbanded bambooshark</name>
    <name type="synonym">Hemiscyllium punctatum</name>
    <dbReference type="NCBI Taxonomy" id="137246"/>
    <lineage>
        <taxon>Eukaryota</taxon>
        <taxon>Metazoa</taxon>
        <taxon>Chordata</taxon>
        <taxon>Craniata</taxon>
        <taxon>Vertebrata</taxon>
        <taxon>Chondrichthyes</taxon>
        <taxon>Elasmobranchii</taxon>
        <taxon>Galeomorphii</taxon>
        <taxon>Galeoidea</taxon>
        <taxon>Orectolobiformes</taxon>
        <taxon>Hemiscylliidae</taxon>
        <taxon>Chiloscyllium</taxon>
    </lineage>
</organism>
<evidence type="ECO:0000313" key="2">
    <source>
        <dbReference type="Proteomes" id="UP000287033"/>
    </source>
</evidence>
<gene>
    <name evidence="1" type="ORF">chiPu_0014844</name>
</gene>
<accession>A0A401T142</accession>
<evidence type="ECO:0000313" key="1">
    <source>
        <dbReference type="EMBL" id="GCC36350.1"/>
    </source>
</evidence>